<name>A0A1F6UVB6_9BACT</name>
<comment type="caution">
    <text evidence="3">The sequence shown here is derived from an EMBL/GenBank/DDBJ whole genome shotgun (WGS) entry which is preliminary data.</text>
</comment>
<dbReference type="Proteomes" id="UP000177869">
    <property type="component" value="Unassembled WGS sequence"/>
</dbReference>
<dbReference type="EMBL" id="MFTI01000001">
    <property type="protein sequence ID" value="OGI61303.1"/>
    <property type="molecule type" value="Genomic_DNA"/>
</dbReference>
<gene>
    <name evidence="3" type="ORF">A2814_00700</name>
</gene>
<accession>A0A1F6UVB6</accession>
<proteinExistence type="predicted"/>
<feature type="signal peptide" evidence="2">
    <location>
        <begin position="1"/>
        <end position="25"/>
    </location>
</feature>
<evidence type="ECO:0000313" key="4">
    <source>
        <dbReference type="Proteomes" id="UP000177869"/>
    </source>
</evidence>
<feature type="region of interest" description="Disordered" evidence="1">
    <location>
        <begin position="247"/>
        <end position="276"/>
    </location>
</feature>
<feature type="compositionally biased region" description="Pro residues" evidence="1">
    <location>
        <begin position="252"/>
        <end position="276"/>
    </location>
</feature>
<evidence type="ECO:0000313" key="3">
    <source>
        <dbReference type="EMBL" id="OGI61303.1"/>
    </source>
</evidence>
<organism evidence="3 4">
    <name type="scientific">Candidatus Nomurabacteria bacterium RIFCSPHIGHO2_01_FULL_38_19</name>
    <dbReference type="NCBI Taxonomy" id="1801732"/>
    <lineage>
        <taxon>Bacteria</taxon>
        <taxon>Candidatus Nomuraibacteriota</taxon>
    </lineage>
</organism>
<keyword evidence="2" id="KW-0732">Signal</keyword>
<evidence type="ECO:0000256" key="1">
    <source>
        <dbReference type="SAM" id="MobiDB-lite"/>
    </source>
</evidence>
<reference evidence="3 4" key="1">
    <citation type="journal article" date="2016" name="Nat. Commun.">
        <title>Thousands of microbial genomes shed light on interconnected biogeochemical processes in an aquifer system.</title>
        <authorList>
            <person name="Anantharaman K."/>
            <person name="Brown C.T."/>
            <person name="Hug L.A."/>
            <person name="Sharon I."/>
            <person name="Castelle C.J."/>
            <person name="Probst A.J."/>
            <person name="Thomas B.C."/>
            <person name="Singh A."/>
            <person name="Wilkins M.J."/>
            <person name="Karaoz U."/>
            <person name="Brodie E.L."/>
            <person name="Williams K.H."/>
            <person name="Hubbard S.S."/>
            <person name="Banfield J.F."/>
        </authorList>
    </citation>
    <scope>NUCLEOTIDE SEQUENCE [LARGE SCALE GENOMIC DNA]</scope>
</reference>
<sequence>MKSKIIFPVLIAVMMASSFSNKAEALSCAQTFPVVGTIDTVTKEESYSEILLDNVYTFDTSDFTTNQIISIDRYVNTVDVYVKNNFRLSEKPQLEYSEWVNKISLSTKVLDKISLQKGDIIITGPQFYVCSYGFSGLFTRSGKLQYAAVNDSYGDYSYGNSKLIVEAGKELECDKNDRCKMEVNYQLDGKSFRLSPGQSYTPTRNLIKSITLLDSSDFKQRSDDTTMFDWGMGTYVNHIISFQDSEIKSTPIPTPTPTPTPNPTPASTPEPSPEPVPVEKLSVFQKIWYWFVSLFE</sequence>
<evidence type="ECO:0000256" key="2">
    <source>
        <dbReference type="SAM" id="SignalP"/>
    </source>
</evidence>
<dbReference type="AlphaFoldDB" id="A0A1F6UVB6"/>
<protein>
    <submittedName>
        <fullName evidence="3">Uncharacterized protein</fullName>
    </submittedName>
</protein>
<feature type="chain" id="PRO_5009527055" evidence="2">
    <location>
        <begin position="26"/>
        <end position="296"/>
    </location>
</feature>